<protein>
    <submittedName>
        <fullName evidence="2">Uncharacterized protein</fullName>
    </submittedName>
</protein>
<organism evidence="2 3">
    <name type="scientific">Pseudomonas synxantha</name>
    <dbReference type="NCBI Taxonomy" id="47883"/>
    <lineage>
        <taxon>Bacteria</taxon>
        <taxon>Pseudomonadati</taxon>
        <taxon>Pseudomonadota</taxon>
        <taxon>Gammaproteobacteria</taxon>
        <taxon>Pseudomonadales</taxon>
        <taxon>Pseudomonadaceae</taxon>
        <taxon>Pseudomonas</taxon>
    </lineage>
</organism>
<keyword evidence="1" id="KW-1133">Transmembrane helix</keyword>
<dbReference type="EMBL" id="CP027754">
    <property type="protein sequence ID" value="AZE53432.1"/>
    <property type="molecule type" value="Genomic_DNA"/>
</dbReference>
<keyword evidence="1" id="KW-0812">Transmembrane</keyword>
<name>A0A3G7U457_9PSED</name>
<dbReference type="Proteomes" id="UP000268696">
    <property type="component" value="Chromosome"/>
</dbReference>
<proteinExistence type="predicted"/>
<gene>
    <name evidence="2" type="ORF">C4K03_1261</name>
</gene>
<dbReference type="RefSeq" id="WP_124376545.1">
    <property type="nucleotide sequence ID" value="NZ_CP027754.1"/>
</dbReference>
<evidence type="ECO:0000313" key="3">
    <source>
        <dbReference type="Proteomes" id="UP000268696"/>
    </source>
</evidence>
<dbReference type="AlphaFoldDB" id="A0A3G7U457"/>
<sequence length="245" mass="27674">MFKNLKDYWRCQAEWWKRQSFEWWAKHFTAAYVGVMLLIMGAKFEELLCLKLNEIGDFLAGSFGPPAFLWLVLGYIQQGRELRLSSDALNLQAAELKHAVEQQTKIAEATIAQTDAANRALAHQMAEADRAQSASFEFLNPVVQAGRPGFRRCVFELHNHGANAYNVIVSMNPKISTLNEVDQGTIKRNDHADIALEIGKTVENIGGVCTISYLGGDRKARTKKLDFRLYDEARIHFSDKPDEPV</sequence>
<reference evidence="2 3" key="1">
    <citation type="submission" date="2018-03" db="EMBL/GenBank/DDBJ databases">
        <title>Diversity of phytobeneficial traits revealed by whole-genome analysis of worldwide-isolated phenazine-producing Pseudomonas spp.</title>
        <authorList>
            <person name="Biessy A."/>
            <person name="Novinscak A."/>
            <person name="Blom J."/>
            <person name="Leger G."/>
            <person name="Thomashow L.S."/>
            <person name="Cazorla F.M."/>
            <person name="Josic D."/>
            <person name="Filion M."/>
        </authorList>
    </citation>
    <scope>NUCLEOTIDE SEQUENCE [LARGE SCALE GENOMIC DNA]</scope>
    <source>
        <strain evidence="2 3">30B</strain>
    </source>
</reference>
<evidence type="ECO:0000313" key="2">
    <source>
        <dbReference type="EMBL" id="AZE53432.1"/>
    </source>
</evidence>
<evidence type="ECO:0000256" key="1">
    <source>
        <dbReference type="SAM" id="Phobius"/>
    </source>
</evidence>
<accession>A0A3G7U457</accession>
<feature type="transmembrane region" description="Helical" evidence="1">
    <location>
        <begin position="21"/>
        <end position="42"/>
    </location>
</feature>
<keyword evidence="1" id="KW-0472">Membrane</keyword>